<feature type="compositionally biased region" description="Basic and acidic residues" evidence="6">
    <location>
        <begin position="251"/>
        <end position="262"/>
    </location>
</feature>
<evidence type="ECO:0000256" key="5">
    <source>
        <dbReference type="SAM" id="Coils"/>
    </source>
</evidence>
<sequence>MAHSSRTTKAVSTIQECVADLKKSFFTEHTLINDDDAALHRLEEKLELVLSIGLKEKPGVFGGKKSYWDYICACLSSSKRSHPALKFVKTISEIKTSVGRGRAFIRFCLMHNCLADTLQSCFVDIKTTREFYSELSIPLLPKLWSSLVACLYDLNEIHFDLNLQNAELDVSWPSFARKLFVSSETDVVSGRNLISHVPHLLMEDNMSISSESLSSEKEEVSIGTKGIFSQNIPDYEKIKDSCYQTNSPTETDSRTESIRKDSNVKEKSQCAISLQLCLDNCSNLNDSLISRVQDQEIHMKGITKELEEAHKLLSVMREQHQKLQSAENIVKYDLQEKRKLLTRLKEQLESTHEDCKLVRIKNSKSKSEWESLRKEFTLRTKQTSEESGFIDESALEDQCAVIDTSFHENEIISNKDICKNVDDNENKYILKSNRLQMLEEQCKLLCSNLINSSKKREEIDCKLESWCKAIEKNREVAQPEKMSDNISEAQNELKREIVEVVSVKGVDSDSSLLSSGIGSVNSECAFTPNDCSKLSNDICCTSTPLENNSLNLLSISDFVSHQSESFLESAPLEIYPDNSRSLCTELIEENKFMEVASHSGSMNSLKNVASYLSNGQYASAVNSNNYEDSLFNETLSSATKKSKAQETEIRKLREEIAALETKVQELEKTSIILSSQLALKTQQLKLTETAKEQEITALQFQLNSEVLKYERALKEFTMNNSGLNEMKQKVNDQEELVLALEEALAEIQAEREHEKDHQWEDLQDIQLALIAREDECRLLSEDLKKMDDFKKYCLNDKEAMESEIINLRDNEKQLQKKIIKLLKEKDILWQRNDHLAFLQKIRIDDRWMNDSEVSKCLGCSSNFSFLLRKHHCRQCGRIFCHSCSNTWLPSASSKKLIRICNECYKQHLDIKKVVRRDSNVQCCEDSEDESTADTESFSLHRRYILENRPSLAESIVSLPVMHKTSLPPKCNFTSVPQLYIADENQQTSETNPINHNLTSQLKTTFCEKNEEDFLINAGEEAEIPVLCKKKGTSLHWKFTPNDEAIPITLIYEDSNSTSQQTIVHHSSCETAGVIHLKIHGLYKFRFDNSSRSTSISLNYKLKHPTPEEIAEDI</sequence>
<keyword evidence="5" id="KW-0175">Coiled coil</keyword>
<feature type="domain" description="FYVE-type" evidence="7">
    <location>
        <begin position="850"/>
        <end position="908"/>
    </location>
</feature>
<dbReference type="GO" id="GO:0005770">
    <property type="term" value="C:late endosome"/>
    <property type="evidence" value="ECO:0007669"/>
    <property type="project" value="TreeGrafter"/>
</dbReference>
<dbReference type="GO" id="GO:1901098">
    <property type="term" value="P:positive regulation of autophagosome maturation"/>
    <property type="evidence" value="ECO:0007669"/>
    <property type="project" value="TreeGrafter"/>
</dbReference>
<evidence type="ECO:0000256" key="3">
    <source>
        <dbReference type="ARBA" id="ARBA00022833"/>
    </source>
</evidence>
<keyword evidence="10" id="KW-1185">Reference proteome</keyword>
<dbReference type="GO" id="GO:0008270">
    <property type="term" value="F:zinc ion binding"/>
    <property type="evidence" value="ECO:0007669"/>
    <property type="project" value="UniProtKB-KW"/>
</dbReference>
<dbReference type="GO" id="GO:0005764">
    <property type="term" value="C:lysosome"/>
    <property type="evidence" value="ECO:0007669"/>
    <property type="project" value="TreeGrafter"/>
</dbReference>
<proteinExistence type="predicted"/>
<dbReference type="PANTHER" id="PTHR46753:SF2">
    <property type="entry name" value="FYVE AND COILED-COIL DOMAIN-CONTAINING PROTEIN 1"/>
    <property type="match status" value="1"/>
</dbReference>
<evidence type="ECO:0000259" key="7">
    <source>
        <dbReference type="PROSITE" id="PS50178"/>
    </source>
</evidence>
<dbReference type="InterPro" id="IPR004012">
    <property type="entry name" value="Run_dom"/>
</dbReference>
<dbReference type="SUPFAM" id="SSF101576">
    <property type="entry name" value="Supernatant protein factor (SPF), C-terminal domain"/>
    <property type="match status" value="1"/>
</dbReference>
<dbReference type="Pfam" id="PF01363">
    <property type="entry name" value="FYVE"/>
    <property type="match status" value="1"/>
</dbReference>
<dbReference type="SMART" id="SM00064">
    <property type="entry name" value="FYVE"/>
    <property type="match status" value="1"/>
</dbReference>
<feature type="coiled-coil region" evidence="5">
    <location>
        <begin position="797"/>
        <end position="824"/>
    </location>
</feature>
<gene>
    <name evidence="9" type="ORF">JTE90_016845</name>
</gene>
<keyword evidence="2 4" id="KW-0863">Zinc-finger</keyword>
<dbReference type="InterPro" id="IPR017455">
    <property type="entry name" value="Znf_FYVE-rel"/>
</dbReference>
<evidence type="ECO:0000313" key="10">
    <source>
        <dbReference type="Proteomes" id="UP000827092"/>
    </source>
</evidence>
<comment type="caution">
    <text evidence="9">The sequence shown here is derived from an EMBL/GenBank/DDBJ whole genome shotgun (WGS) entry which is preliminary data.</text>
</comment>
<evidence type="ECO:0000259" key="8">
    <source>
        <dbReference type="PROSITE" id="PS50826"/>
    </source>
</evidence>
<evidence type="ECO:0000256" key="6">
    <source>
        <dbReference type="SAM" id="MobiDB-lite"/>
    </source>
</evidence>
<dbReference type="SUPFAM" id="SSF57903">
    <property type="entry name" value="FYVE/PHD zinc finger"/>
    <property type="match status" value="1"/>
</dbReference>
<dbReference type="SUPFAM" id="SSF140741">
    <property type="entry name" value="RUN domain-like"/>
    <property type="match status" value="1"/>
</dbReference>
<evidence type="ECO:0000313" key="9">
    <source>
        <dbReference type="EMBL" id="KAG8201369.1"/>
    </source>
</evidence>
<dbReference type="GO" id="GO:0005776">
    <property type="term" value="C:autophagosome"/>
    <property type="evidence" value="ECO:0007669"/>
    <property type="project" value="TreeGrafter"/>
</dbReference>
<dbReference type="InterPro" id="IPR013083">
    <property type="entry name" value="Znf_RING/FYVE/PHD"/>
</dbReference>
<feature type="coiled-coil region" evidence="5">
    <location>
        <begin position="299"/>
        <end position="354"/>
    </location>
</feature>
<dbReference type="EMBL" id="JAFNEN010000006">
    <property type="protein sequence ID" value="KAG8201369.1"/>
    <property type="molecule type" value="Genomic_DNA"/>
</dbReference>
<protein>
    <recommendedName>
        <fullName evidence="11">FYVE and coiled-coil domain-containing protein 1</fullName>
    </recommendedName>
</protein>
<feature type="domain" description="RUN" evidence="8">
    <location>
        <begin position="33"/>
        <end position="166"/>
    </location>
</feature>
<evidence type="ECO:0008006" key="11">
    <source>
        <dbReference type="Google" id="ProtNLM"/>
    </source>
</evidence>
<dbReference type="InterPro" id="IPR000306">
    <property type="entry name" value="Znf_FYVE"/>
</dbReference>
<feature type="coiled-coil region" evidence="5">
    <location>
        <begin position="723"/>
        <end position="757"/>
    </location>
</feature>
<dbReference type="PANTHER" id="PTHR46753">
    <property type="entry name" value="FYVE AND COILED-COIL DOMAIN-CONTAINING PROTEIN 1"/>
    <property type="match status" value="1"/>
</dbReference>
<feature type="coiled-coil region" evidence="5">
    <location>
        <begin position="635"/>
        <end position="676"/>
    </location>
</feature>
<keyword evidence="1" id="KW-0479">Metal-binding</keyword>
<dbReference type="Gene3D" id="1.20.58.900">
    <property type="match status" value="1"/>
</dbReference>
<dbReference type="Proteomes" id="UP000827092">
    <property type="component" value="Unassembled WGS sequence"/>
</dbReference>
<dbReference type="InterPro" id="IPR037213">
    <property type="entry name" value="Run_dom_sf"/>
</dbReference>
<accession>A0AAV6W0S4</accession>
<reference evidence="9 10" key="1">
    <citation type="journal article" date="2022" name="Nat. Ecol. Evol.">
        <title>A masculinizing supergene underlies an exaggerated male reproductive morph in a spider.</title>
        <authorList>
            <person name="Hendrickx F."/>
            <person name="De Corte Z."/>
            <person name="Sonet G."/>
            <person name="Van Belleghem S.M."/>
            <person name="Kostlbacher S."/>
            <person name="Vangestel C."/>
        </authorList>
    </citation>
    <scope>NUCLEOTIDE SEQUENCE [LARGE SCALE GENOMIC DNA]</scope>
    <source>
        <strain evidence="9">W744_W776</strain>
    </source>
</reference>
<feature type="region of interest" description="Disordered" evidence="6">
    <location>
        <begin position="242"/>
        <end position="262"/>
    </location>
</feature>
<evidence type="ECO:0000256" key="1">
    <source>
        <dbReference type="ARBA" id="ARBA00022723"/>
    </source>
</evidence>
<dbReference type="Gene3D" id="3.30.40.10">
    <property type="entry name" value="Zinc/RING finger domain, C3HC4 (zinc finger)"/>
    <property type="match status" value="1"/>
</dbReference>
<keyword evidence="3" id="KW-0862">Zinc</keyword>
<dbReference type="GO" id="GO:0072383">
    <property type="term" value="P:plus-end-directed vesicle transport along microtubule"/>
    <property type="evidence" value="ECO:0007669"/>
    <property type="project" value="TreeGrafter"/>
</dbReference>
<dbReference type="Pfam" id="PF02759">
    <property type="entry name" value="RUN"/>
    <property type="match status" value="1"/>
</dbReference>
<dbReference type="Gene3D" id="2.60.120.680">
    <property type="entry name" value="GOLD domain"/>
    <property type="match status" value="1"/>
</dbReference>
<dbReference type="AlphaFoldDB" id="A0AAV6W0S4"/>
<dbReference type="InterPro" id="IPR011011">
    <property type="entry name" value="Znf_FYVE_PHD"/>
</dbReference>
<evidence type="ECO:0000256" key="2">
    <source>
        <dbReference type="ARBA" id="ARBA00022771"/>
    </source>
</evidence>
<evidence type="ECO:0000256" key="4">
    <source>
        <dbReference type="PROSITE-ProRule" id="PRU00091"/>
    </source>
</evidence>
<organism evidence="9 10">
    <name type="scientific">Oedothorax gibbosus</name>
    <dbReference type="NCBI Taxonomy" id="931172"/>
    <lineage>
        <taxon>Eukaryota</taxon>
        <taxon>Metazoa</taxon>
        <taxon>Ecdysozoa</taxon>
        <taxon>Arthropoda</taxon>
        <taxon>Chelicerata</taxon>
        <taxon>Arachnida</taxon>
        <taxon>Araneae</taxon>
        <taxon>Araneomorphae</taxon>
        <taxon>Entelegynae</taxon>
        <taxon>Araneoidea</taxon>
        <taxon>Linyphiidae</taxon>
        <taxon>Erigoninae</taxon>
        <taxon>Oedothorax</taxon>
    </lineage>
</organism>
<name>A0AAV6W0S4_9ARAC</name>
<dbReference type="InterPro" id="IPR036598">
    <property type="entry name" value="GOLD_dom_sf"/>
</dbReference>
<dbReference type="PROSITE" id="PS50826">
    <property type="entry name" value="RUN"/>
    <property type="match status" value="1"/>
</dbReference>
<dbReference type="PROSITE" id="PS50178">
    <property type="entry name" value="ZF_FYVE"/>
    <property type="match status" value="1"/>
</dbReference>